<evidence type="ECO:0000256" key="1">
    <source>
        <dbReference type="SAM" id="MobiDB-lite"/>
    </source>
</evidence>
<feature type="region of interest" description="Disordered" evidence="1">
    <location>
        <begin position="117"/>
        <end position="226"/>
    </location>
</feature>
<name>F2D3V6_HORVV</name>
<reference evidence="2" key="1">
    <citation type="journal article" date="2011" name="Plant Physiol.">
        <title>Comprehensive sequence analysis of 24,783 barley full-length cDNAs derived from 12 clone libraries.</title>
        <authorList>
            <person name="Matsumoto T."/>
            <person name="Tanaka T."/>
            <person name="Sakai H."/>
            <person name="Amano N."/>
            <person name="Kanamori H."/>
            <person name="Kurita K."/>
            <person name="Kikuta A."/>
            <person name="Kamiya K."/>
            <person name="Yamamoto M."/>
            <person name="Ikawa H."/>
            <person name="Fujii N."/>
            <person name="Hori K."/>
            <person name="Itoh T."/>
            <person name="Sato K."/>
        </authorList>
    </citation>
    <scope>NUCLEOTIDE SEQUENCE</scope>
</reference>
<feature type="compositionally biased region" description="Basic residues" evidence="1">
    <location>
        <begin position="135"/>
        <end position="159"/>
    </location>
</feature>
<feature type="compositionally biased region" description="Basic residues" evidence="1">
    <location>
        <begin position="194"/>
        <end position="216"/>
    </location>
</feature>
<evidence type="ECO:0000313" key="2">
    <source>
        <dbReference type="EMBL" id="BAJ89777.1"/>
    </source>
</evidence>
<proteinExistence type="evidence at transcript level"/>
<dbReference type="EMBL" id="AK358564">
    <property type="protein sequence ID" value="BAJ89777.1"/>
    <property type="molecule type" value="mRNA"/>
</dbReference>
<organism evidence="2">
    <name type="scientific">Hordeum vulgare subsp. vulgare</name>
    <name type="common">Domesticated barley</name>
    <dbReference type="NCBI Taxonomy" id="112509"/>
    <lineage>
        <taxon>Eukaryota</taxon>
        <taxon>Viridiplantae</taxon>
        <taxon>Streptophyta</taxon>
        <taxon>Embryophyta</taxon>
        <taxon>Tracheophyta</taxon>
        <taxon>Spermatophyta</taxon>
        <taxon>Magnoliopsida</taxon>
        <taxon>Liliopsida</taxon>
        <taxon>Poales</taxon>
        <taxon>Poaceae</taxon>
        <taxon>BOP clade</taxon>
        <taxon>Pooideae</taxon>
        <taxon>Triticodae</taxon>
        <taxon>Triticeae</taxon>
        <taxon>Hordeinae</taxon>
        <taxon>Hordeum</taxon>
    </lineage>
</organism>
<accession>F2D3V6</accession>
<feature type="region of interest" description="Disordered" evidence="1">
    <location>
        <begin position="37"/>
        <end position="64"/>
    </location>
</feature>
<feature type="non-terminal residue" evidence="2">
    <location>
        <position position="1"/>
    </location>
</feature>
<protein>
    <submittedName>
        <fullName evidence="2">Predicted protein</fullName>
    </submittedName>
</protein>
<sequence length="226" mass="24834">LPSVLSSTFRPRLINGNHDGHELLRRRGRPAARLVRRLRRPVSASAGPTRPRRQGTDRGPECTTAKQTQGMHHAIYRQQHGAVAKLGKFVMFVSGTGEGEPLDLGRDGVQRPCAGAHQRAASHGGLRDGAGGGGRARRRAPLAARQRHRAGVVRLHRGGAVHGVAGAAAPGRERRGQSRHHHERQRRALERPLRHARTRRSGSHRDHHRRTLHQRVKPALLSLSTG</sequence>
<dbReference type="AlphaFoldDB" id="F2D3V6"/>